<organism evidence="1 2">
    <name type="scientific">Pleurotus cornucopiae</name>
    <name type="common">Cornucopia mushroom</name>
    <dbReference type="NCBI Taxonomy" id="5321"/>
    <lineage>
        <taxon>Eukaryota</taxon>
        <taxon>Fungi</taxon>
        <taxon>Dikarya</taxon>
        <taxon>Basidiomycota</taxon>
        <taxon>Agaricomycotina</taxon>
        <taxon>Agaricomycetes</taxon>
        <taxon>Agaricomycetidae</taxon>
        <taxon>Agaricales</taxon>
        <taxon>Pleurotineae</taxon>
        <taxon>Pleurotaceae</taxon>
        <taxon>Pleurotus</taxon>
    </lineage>
</organism>
<sequence>MAGSLRILPSTRVLGNPELLGHIFSASTPHANTVHARVCKAWFELAIEIVWREVPDLTCLLQLLSPLSVVDEVESPEGPVKFYTFGGEVEEDEWDRWAIYAKHIRKLVARHEHALDDDVFEVLLLPSEMFCQNTLPNLQCLEWHTGSNSYPIFCSGKLTHLTLRLDPLCSLECVCEAVSMIPRVNPHLESLTLRLAEQWTDADTELGHCSDNHNLEKTILEMLTGLKVLTQLSMPARFFTPKVTRHLNKLGNLTASKSLPILNNTSSS</sequence>
<comment type="caution">
    <text evidence="1">The sequence shown here is derived from an EMBL/GenBank/DDBJ whole genome shotgun (WGS) entry which is preliminary data.</text>
</comment>
<reference evidence="1 2" key="1">
    <citation type="journal article" date="2021" name="Appl. Environ. Microbiol.">
        <title>Genetic linkage and physical mapping for an oyster mushroom Pleurotus cornucopiae and QTL analysis for the trait cap color.</title>
        <authorList>
            <person name="Zhang Y."/>
            <person name="Gao W."/>
            <person name="Sonnenberg A."/>
            <person name="Chen Q."/>
            <person name="Zhang J."/>
            <person name="Huang C."/>
        </authorList>
    </citation>
    <scope>NUCLEOTIDE SEQUENCE [LARGE SCALE GENOMIC DNA]</scope>
    <source>
        <strain evidence="1">CCMSSC00406</strain>
    </source>
</reference>
<keyword evidence="2" id="KW-1185">Reference proteome</keyword>
<proteinExistence type="predicted"/>
<dbReference type="EMBL" id="WQMT02000009">
    <property type="protein sequence ID" value="KAG9219634.1"/>
    <property type="molecule type" value="Genomic_DNA"/>
</dbReference>
<gene>
    <name evidence="1" type="ORF">CCMSSC00406_0006044</name>
</gene>
<dbReference type="Proteomes" id="UP000824881">
    <property type="component" value="Unassembled WGS sequence"/>
</dbReference>
<evidence type="ECO:0000313" key="2">
    <source>
        <dbReference type="Proteomes" id="UP000824881"/>
    </source>
</evidence>
<accession>A0ACB7IPE9</accession>
<evidence type="ECO:0000313" key="1">
    <source>
        <dbReference type="EMBL" id="KAG9219634.1"/>
    </source>
</evidence>
<protein>
    <submittedName>
        <fullName evidence="1">Uncharacterized protein</fullName>
    </submittedName>
</protein>
<name>A0ACB7IPE9_PLECO</name>